<gene>
    <name evidence="1" type="ORF">PHSY_001600</name>
</gene>
<accession>R9NZ66</accession>
<name>R9NZ66_PSEHS</name>
<protein>
    <submittedName>
        <fullName evidence="1">Uncharacterized protein</fullName>
    </submittedName>
</protein>
<dbReference type="GeneID" id="24106897"/>
<dbReference type="EMBL" id="DF238782">
    <property type="protein sequence ID" value="GAC94031.1"/>
    <property type="molecule type" value="Genomic_DNA"/>
</dbReference>
<evidence type="ECO:0000313" key="2">
    <source>
        <dbReference type="Proteomes" id="UP000014071"/>
    </source>
</evidence>
<evidence type="ECO:0000313" key="1">
    <source>
        <dbReference type="EMBL" id="GAC94031.1"/>
    </source>
</evidence>
<proteinExistence type="predicted"/>
<organism evidence="1 2">
    <name type="scientific">Pseudozyma hubeiensis (strain SY62)</name>
    <name type="common">Yeast</name>
    <dbReference type="NCBI Taxonomy" id="1305764"/>
    <lineage>
        <taxon>Eukaryota</taxon>
        <taxon>Fungi</taxon>
        <taxon>Dikarya</taxon>
        <taxon>Basidiomycota</taxon>
        <taxon>Ustilaginomycotina</taxon>
        <taxon>Ustilaginomycetes</taxon>
        <taxon>Ustilaginales</taxon>
        <taxon>Ustilaginaceae</taxon>
        <taxon>Pseudozyma</taxon>
    </lineage>
</organism>
<dbReference type="AlphaFoldDB" id="R9NZ66"/>
<dbReference type="HOGENOM" id="CLU_2360649_0_0_1"/>
<dbReference type="Proteomes" id="UP000014071">
    <property type="component" value="Unassembled WGS sequence"/>
</dbReference>
<sequence>MPISLAQTDRLIDSQIRQPPNIVWSQHIVDRYRTLIAMWLSPMESDVVGRPLSMNVLHNSVACLRFDVSRRRLFSAEIDKADEQRHSLQRHICLGH</sequence>
<reference evidence="2" key="1">
    <citation type="journal article" date="2013" name="Genome Announc.">
        <title>Draft genome sequence of the basidiomycetous yeast-like fungus Pseudozyma hubeiensis SY62, which produces an abundant amount of the biosurfactant mannosylerythritol lipids.</title>
        <authorList>
            <person name="Konishi M."/>
            <person name="Hatada Y."/>
            <person name="Horiuchi J."/>
        </authorList>
    </citation>
    <scope>NUCLEOTIDE SEQUENCE [LARGE SCALE GENOMIC DNA]</scope>
    <source>
        <strain evidence="2">SY62</strain>
    </source>
</reference>
<dbReference type="RefSeq" id="XP_012187618.1">
    <property type="nucleotide sequence ID" value="XM_012332228.1"/>
</dbReference>
<keyword evidence="2" id="KW-1185">Reference proteome</keyword>